<reference evidence="2 3" key="1">
    <citation type="submission" date="2024-02" db="EMBL/GenBank/DDBJ databases">
        <title>de novo genome assembly of Solanum bulbocastanum strain 11H21.</title>
        <authorList>
            <person name="Hosaka A.J."/>
        </authorList>
    </citation>
    <scope>NUCLEOTIDE SEQUENCE [LARGE SCALE GENOMIC DNA]</scope>
    <source>
        <tissue evidence="2">Young leaves</tissue>
    </source>
</reference>
<feature type="transmembrane region" description="Helical" evidence="1">
    <location>
        <begin position="6"/>
        <end position="27"/>
    </location>
</feature>
<sequence>MVYSFMNKQFVSLGLTFLLLDLDFIILK</sequence>
<keyword evidence="1" id="KW-0812">Transmembrane</keyword>
<comment type="caution">
    <text evidence="2">The sequence shown here is derived from an EMBL/GenBank/DDBJ whole genome shotgun (WGS) entry which is preliminary data.</text>
</comment>
<keyword evidence="1" id="KW-1133">Transmembrane helix</keyword>
<dbReference type="EMBL" id="JBANQN010000011">
    <property type="protein sequence ID" value="KAK6775565.1"/>
    <property type="molecule type" value="Genomic_DNA"/>
</dbReference>
<keyword evidence="1" id="KW-0472">Membrane</keyword>
<gene>
    <name evidence="2" type="ORF">RDI58_026566</name>
</gene>
<accession>A0AAN8STZ5</accession>
<dbReference type="Proteomes" id="UP001371456">
    <property type="component" value="Unassembled WGS sequence"/>
</dbReference>
<organism evidence="2 3">
    <name type="scientific">Solanum bulbocastanum</name>
    <name type="common">Wild potato</name>
    <dbReference type="NCBI Taxonomy" id="147425"/>
    <lineage>
        <taxon>Eukaryota</taxon>
        <taxon>Viridiplantae</taxon>
        <taxon>Streptophyta</taxon>
        <taxon>Embryophyta</taxon>
        <taxon>Tracheophyta</taxon>
        <taxon>Spermatophyta</taxon>
        <taxon>Magnoliopsida</taxon>
        <taxon>eudicotyledons</taxon>
        <taxon>Gunneridae</taxon>
        <taxon>Pentapetalae</taxon>
        <taxon>asterids</taxon>
        <taxon>lamiids</taxon>
        <taxon>Solanales</taxon>
        <taxon>Solanaceae</taxon>
        <taxon>Solanoideae</taxon>
        <taxon>Solaneae</taxon>
        <taxon>Solanum</taxon>
    </lineage>
</organism>
<dbReference type="AlphaFoldDB" id="A0AAN8STZ5"/>
<keyword evidence="3" id="KW-1185">Reference proteome</keyword>
<name>A0AAN8STZ5_SOLBU</name>
<evidence type="ECO:0000313" key="3">
    <source>
        <dbReference type="Proteomes" id="UP001371456"/>
    </source>
</evidence>
<evidence type="ECO:0000313" key="2">
    <source>
        <dbReference type="EMBL" id="KAK6775565.1"/>
    </source>
</evidence>
<evidence type="ECO:0000256" key="1">
    <source>
        <dbReference type="SAM" id="Phobius"/>
    </source>
</evidence>
<proteinExistence type="predicted"/>
<protein>
    <submittedName>
        <fullName evidence="2">Uncharacterized protein</fullName>
    </submittedName>
</protein>